<gene>
    <name evidence="2" type="ORF">LIER_00283</name>
</gene>
<dbReference type="Proteomes" id="UP001454036">
    <property type="component" value="Unassembled WGS sequence"/>
</dbReference>
<feature type="region of interest" description="Disordered" evidence="1">
    <location>
        <begin position="100"/>
        <end position="121"/>
    </location>
</feature>
<evidence type="ECO:0000256" key="1">
    <source>
        <dbReference type="SAM" id="MobiDB-lite"/>
    </source>
</evidence>
<sequence length="160" mass="18012">MSASMINREKWMGPGPPIKRKERDGTFNVSKPSPLLTTKKLAKPSPHHRHPPPKPSPHHRHSAKPSHPNPKLISNNHLLAGYLAHEFLAKGTLYGRPWDADRAASSSRIEPSLNSNGEQKGELEERYVRYKEVSDLMKMDGVNIPGIVNPTQLARFLHLR</sequence>
<reference evidence="2 3" key="1">
    <citation type="submission" date="2024-01" db="EMBL/GenBank/DDBJ databases">
        <title>The complete chloroplast genome sequence of Lithospermum erythrorhizon: insights into the phylogenetic relationship among Boraginaceae species and the maternal lineages of purple gromwells.</title>
        <authorList>
            <person name="Okada T."/>
            <person name="Watanabe K."/>
        </authorList>
    </citation>
    <scope>NUCLEOTIDE SEQUENCE [LARGE SCALE GENOMIC DNA]</scope>
</reference>
<evidence type="ECO:0000313" key="2">
    <source>
        <dbReference type="EMBL" id="GAA0138560.1"/>
    </source>
</evidence>
<accession>A0AAV3NKF2</accession>
<dbReference type="AlphaFoldDB" id="A0AAV3NKF2"/>
<keyword evidence="3" id="KW-1185">Reference proteome</keyword>
<protein>
    <submittedName>
        <fullName evidence="2">Uncharacterized protein</fullName>
    </submittedName>
</protein>
<proteinExistence type="predicted"/>
<organism evidence="2 3">
    <name type="scientific">Lithospermum erythrorhizon</name>
    <name type="common">Purple gromwell</name>
    <name type="synonym">Lithospermum officinale var. erythrorhizon</name>
    <dbReference type="NCBI Taxonomy" id="34254"/>
    <lineage>
        <taxon>Eukaryota</taxon>
        <taxon>Viridiplantae</taxon>
        <taxon>Streptophyta</taxon>
        <taxon>Embryophyta</taxon>
        <taxon>Tracheophyta</taxon>
        <taxon>Spermatophyta</taxon>
        <taxon>Magnoliopsida</taxon>
        <taxon>eudicotyledons</taxon>
        <taxon>Gunneridae</taxon>
        <taxon>Pentapetalae</taxon>
        <taxon>asterids</taxon>
        <taxon>lamiids</taxon>
        <taxon>Boraginales</taxon>
        <taxon>Boraginaceae</taxon>
        <taxon>Boraginoideae</taxon>
        <taxon>Lithospermeae</taxon>
        <taxon>Lithospermum</taxon>
    </lineage>
</organism>
<feature type="compositionally biased region" description="Polar residues" evidence="1">
    <location>
        <begin position="104"/>
        <end position="118"/>
    </location>
</feature>
<dbReference type="PANTHER" id="PTHR34657:SF10">
    <property type="entry name" value="F21M11.6 PROTEIN"/>
    <property type="match status" value="1"/>
</dbReference>
<name>A0AAV3NKF2_LITER</name>
<evidence type="ECO:0000313" key="3">
    <source>
        <dbReference type="Proteomes" id="UP001454036"/>
    </source>
</evidence>
<dbReference type="EMBL" id="BAABME010000020">
    <property type="protein sequence ID" value="GAA0138560.1"/>
    <property type="molecule type" value="Genomic_DNA"/>
</dbReference>
<feature type="compositionally biased region" description="Basic residues" evidence="1">
    <location>
        <begin position="40"/>
        <end position="64"/>
    </location>
</feature>
<dbReference type="PANTHER" id="PTHR34657">
    <property type="entry name" value="EMBRYO SAC DEVELOPMENT ARREST 6"/>
    <property type="match status" value="1"/>
</dbReference>
<feature type="region of interest" description="Disordered" evidence="1">
    <location>
        <begin position="1"/>
        <end position="74"/>
    </location>
</feature>
<comment type="caution">
    <text evidence="2">The sequence shown here is derived from an EMBL/GenBank/DDBJ whole genome shotgun (WGS) entry which is preliminary data.</text>
</comment>